<accession>A0A0K9YNG8</accession>
<name>A0A0K9YNG8_9BACL</name>
<dbReference type="InterPro" id="IPR002156">
    <property type="entry name" value="RNaseH_domain"/>
</dbReference>
<dbReference type="Pfam" id="PF13456">
    <property type="entry name" value="RVT_3"/>
    <property type="match status" value="1"/>
</dbReference>
<protein>
    <recommendedName>
        <fullName evidence="1">RNase H type-1 domain-containing protein</fullName>
    </recommendedName>
</protein>
<dbReference type="EMBL" id="LGIQ01000009">
    <property type="protein sequence ID" value="KNB70216.1"/>
    <property type="molecule type" value="Genomic_DNA"/>
</dbReference>
<dbReference type="InterPro" id="IPR036397">
    <property type="entry name" value="RNaseH_sf"/>
</dbReference>
<comment type="caution">
    <text evidence="2">The sequence shown here is derived from an EMBL/GenBank/DDBJ whole genome shotgun (WGS) entry which is preliminary data.</text>
</comment>
<dbReference type="Gene3D" id="3.30.420.10">
    <property type="entry name" value="Ribonuclease H-like superfamily/Ribonuclease H"/>
    <property type="match status" value="1"/>
</dbReference>
<dbReference type="AlphaFoldDB" id="A0A0K9YNG8"/>
<dbReference type="Proteomes" id="UP000036834">
    <property type="component" value="Unassembled WGS sequence"/>
</dbReference>
<evidence type="ECO:0000313" key="2">
    <source>
        <dbReference type="EMBL" id="KNB70216.1"/>
    </source>
</evidence>
<sequence>MIKLLKRLRALGVRDVSVHGDNKGVIETANGQKTDNKSRERFNMINEITSGFRHVCFSWISRKNNKVADSLTRREKKLIITTGSLGATSKVNKNKINTYETTPKYFDLNFRYKESKRRVYVK</sequence>
<feature type="domain" description="RNase H type-1" evidence="1">
    <location>
        <begin position="7"/>
        <end position="73"/>
    </location>
</feature>
<proteinExistence type="predicted"/>
<reference evidence="3" key="1">
    <citation type="submission" date="2015-07" db="EMBL/GenBank/DDBJ databases">
        <title>Genome sequencing project for genomic taxonomy and phylogenomics of Bacillus-like bacteria.</title>
        <authorList>
            <person name="Liu B."/>
            <person name="Wang J."/>
            <person name="Zhu Y."/>
            <person name="Liu G."/>
            <person name="Chen Q."/>
            <person name="Chen Z."/>
            <person name="Lan J."/>
            <person name="Che J."/>
            <person name="Ge C."/>
            <person name="Shi H."/>
            <person name="Pan Z."/>
            <person name="Liu X."/>
        </authorList>
    </citation>
    <scope>NUCLEOTIDE SEQUENCE [LARGE SCALE GENOMIC DNA]</scope>
    <source>
        <strain evidence="3">DSM 9887</strain>
    </source>
</reference>
<organism evidence="2 3">
    <name type="scientific">Brevibacillus reuszeri</name>
    <dbReference type="NCBI Taxonomy" id="54915"/>
    <lineage>
        <taxon>Bacteria</taxon>
        <taxon>Bacillati</taxon>
        <taxon>Bacillota</taxon>
        <taxon>Bacilli</taxon>
        <taxon>Bacillales</taxon>
        <taxon>Paenibacillaceae</taxon>
        <taxon>Brevibacillus</taxon>
    </lineage>
</organism>
<evidence type="ECO:0000313" key="3">
    <source>
        <dbReference type="Proteomes" id="UP000036834"/>
    </source>
</evidence>
<gene>
    <name evidence="2" type="ORF">ADS79_14705</name>
</gene>
<dbReference type="GO" id="GO:0003676">
    <property type="term" value="F:nucleic acid binding"/>
    <property type="evidence" value="ECO:0007669"/>
    <property type="project" value="InterPro"/>
</dbReference>
<dbReference type="GO" id="GO:0004523">
    <property type="term" value="F:RNA-DNA hybrid ribonuclease activity"/>
    <property type="evidence" value="ECO:0007669"/>
    <property type="project" value="InterPro"/>
</dbReference>
<evidence type="ECO:0000259" key="1">
    <source>
        <dbReference type="Pfam" id="PF13456"/>
    </source>
</evidence>
<dbReference type="PATRIC" id="fig|54915.3.peg.1932"/>